<feature type="region of interest" description="Disordered" evidence="1">
    <location>
        <begin position="1"/>
        <end position="37"/>
    </location>
</feature>
<evidence type="ECO:0000256" key="1">
    <source>
        <dbReference type="SAM" id="MobiDB-lite"/>
    </source>
</evidence>
<dbReference type="InParanoid" id="A0A1Y2MG42"/>
<proteinExistence type="predicted"/>
<sequence>MMPYRRRPGPCSTKLPRRRGEQPALQSPSQLHGNLAPAPHRLYKNARHIHLRPPHRRHLHPGNLHARSHPLSLPRVPSLLSGEPHIPLPAHVQAPPRPQIRTLAPHPRHPQHGMDAHQPLGRHVHLARIHLLPPRGRLLLHHARLVLQRQHARQHRPEQQALPQRLQQVGGPVRPPVGRGLRPGEEGSQHAVERRRARGAVRAGERLLRAGRGAPVRFRRRLRAEQQGDAGRGRRRQRRSQPRAQDPKGHRRGAGPDWQRARWPQPQEQARLRGAGEGEGAAREACERGKARRQRDEAQGCDSPRGLPCGPGGGGGSGREEEEGRGGGALRLLVRGHQRGLV</sequence>
<feature type="compositionally biased region" description="Low complexity" evidence="1">
    <location>
        <begin position="166"/>
        <end position="180"/>
    </location>
</feature>
<dbReference type="EMBL" id="KZ107838">
    <property type="protein sequence ID" value="OSS54901.1"/>
    <property type="molecule type" value="Genomic_DNA"/>
</dbReference>
<feature type="region of interest" description="Disordered" evidence="1">
    <location>
        <begin position="151"/>
        <end position="342"/>
    </location>
</feature>
<keyword evidence="3" id="KW-1185">Reference proteome</keyword>
<accession>A0A1Y2MG42</accession>
<dbReference type="AlphaFoldDB" id="A0A1Y2MG42"/>
<evidence type="ECO:0000313" key="3">
    <source>
        <dbReference type="Proteomes" id="UP000193240"/>
    </source>
</evidence>
<organism evidence="2 3">
    <name type="scientific">Epicoccum nigrum</name>
    <name type="common">Soil fungus</name>
    <name type="synonym">Epicoccum purpurascens</name>
    <dbReference type="NCBI Taxonomy" id="105696"/>
    <lineage>
        <taxon>Eukaryota</taxon>
        <taxon>Fungi</taxon>
        <taxon>Dikarya</taxon>
        <taxon>Ascomycota</taxon>
        <taxon>Pezizomycotina</taxon>
        <taxon>Dothideomycetes</taxon>
        <taxon>Pleosporomycetidae</taxon>
        <taxon>Pleosporales</taxon>
        <taxon>Pleosporineae</taxon>
        <taxon>Didymellaceae</taxon>
        <taxon>Epicoccum</taxon>
    </lineage>
</organism>
<evidence type="ECO:0000313" key="2">
    <source>
        <dbReference type="EMBL" id="OSS54901.1"/>
    </source>
</evidence>
<feature type="compositionally biased region" description="Basic and acidic residues" evidence="1">
    <location>
        <begin position="182"/>
        <end position="194"/>
    </location>
</feature>
<reference evidence="2 3" key="1">
    <citation type="journal article" date="2017" name="Genome Announc.">
        <title>Genome sequence of the saprophytic ascomycete Epicoccum nigrum ICMP 19927 strain isolated from New Zealand.</title>
        <authorList>
            <person name="Fokin M."/>
            <person name="Fleetwood D."/>
            <person name="Weir B.S."/>
            <person name="Villas-Boas S.G."/>
        </authorList>
    </citation>
    <scope>NUCLEOTIDE SEQUENCE [LARGE SCALE GENOMIC DNA]</scope>
    <source>
        <strain evidence="2 3">ICMP 19927</strain>
    </source>
</reference>
<feature type="compositionally biased region" description="Basic and acidic residues" evidence="1">
    <location>
        <begin position="270"/>
        <end position="298"/>
    </location>
</feature>
<name>A0A1Y2MG42_EPING</name>
<gene>
    <name evidence="2" type="ORF">B5807_01309</name>
</gene>
<dbReference type="Proteomes" id="UP000193240">
    <property type="component" value="Unassembled WGS sequence"/>
</dbReference>
<protein>
    <submittedName>
        <fullName evidence="2">Uncharacterized protein</fullName>
    </submittedName>
</protein>